<evidence type="ECO:0000313" key="1">
    <source>
        <dbReference type="EMBL" id="MCY0146668.1"/>
    </source>
</evidence>
<name>A0ABT3Z4H1_9HYPH</name>
<organism evidence="1 2">
    <name type="scientific">Hoeflea algicola</name>
    <dbReference type="NCBI Taxonomy" id="2983763"/>
    <lineage>
        <taxon>Bacteria</taxon>
        <taxon>Pseudomonadati</taxon>
        <taxon>Pseudomonadota</taxon>
        <taxon>Alphaproteobacteria</taxon>
        <taxon>Hyphomicrobiales</taxon>
        <taxon>Rhizobiaceae</taxon>
        <taxon>Hoeflea</taxon>
    </lineage>
</organism>
<evidence type="ECO:0000313" key="2">
    <source>
        <dbReference type="Proteomes" id="UP001073227"/>
    </source>
</evidence>
<keyword evidence="2" id="KW-1185">Reference proteome</keyword>
<comment type="caution">
    <text evidence="1">The sequence shown here is derived from an EMBL/GenBank/DDBJ whole genome shotgun (WGS) entry which is preliminary data.</text>
</comment>
<sequence length="72" mass="7956">MIHKFKGPAAIRRAMRTAIKRNICAPHKSYGIENSEYFQRMGISDLPKKAMAAFAFQLSPTSVSNQTPVSSA</sequence>
<protein>
    <submittedName>
        <fullName evidence="1">Uncharacterized protein</fullName>
    </submittedName>
</protein>
<dbReference type="EMBL" id="JAOVZR010000001">
    <property type="protein sequence ID" value="MCY0146668.1"/>
    <property type="molecule type" value="Genomic_DNA"/>
</dbReference>
<dbReference type="RefSeq" id="WP_267652319.1">
    <property type="nucleotide sequence ID" value="NZ_JAOVZR010000001.1"/>
</dbReference>
<reference evidence="1" key="1">
    <citation type="submission" date="2022-10" db="EMBL/GenBank/DDBJ databases">
        <title>Hoeflea sp. G2-23, isolated from marine algae.</title>
        <authorList>
            <person name="Kristyanto S."/>
            <person name="Kim J.M."/>
            <person name="Jeon C.O."/>
        </authorList>
    </citation>
    <scope>NUCLEOTIDE SEQUENCE</scope>
    <source>
        <strain evidence="1">G2-23</strain>
    </source>
</reference>
<gene>
    <name evidence="1" type="ORF">OEG84_02785</name>
</gene>
<accession>A0ABT3Z4H1</accession>
<dbReference type="Proteomes" id="UP001073227">
    <property type="component" value="Unassembled WGS sequence"/>
</dbReference>
<proteinExistence type="predicted"/>